<dbReference type="InterPro" id="IPR025931">
    <property type="entry name" value="TaqI_C"/>
</dbReference>
<evidence type="ECO:0000256" key="4">
    <source>
        <dbReference type="ARBA" id="ARBA00022691"/>
    </source>
</evidence>
<dbReference type="AlphaFoldDB" id="A0A0F9LI10"/>
<keyword evidence="6" id="KW-0238">DNA-binding</keyword>
<dbReference type="GO" id="GO:0009007">
    <property type="term" value="F:site-specific DNA-methyltransferase (adenine-specific) activity"/>
    <property type="evidence" value="ECO:0007669"/>
    <property type="project" value="UniProtKB-EC"/>
</dbReference>
<evidence type="ECO:0000256" key="5">
    <source>
        <dbReference type="ARBA" id="ARBA00022747"/>
    </source>
</evidence>
<evidence type="ECO:0000259" key="9">
    <source>
        <dbReference type="Pfam" id="PF12950"/>
    </source>
</evidence>
<dbReference type="GO" id="GO:0032259">
    <property type="term" value="P:methylation"/>
    <property type="evidence" value="ECO:0007669"/>
    <property type="project" value="UniProtKB-KW"/>
</dbReference>
<dbReference type="PANTHER" id="PTHR33841:SF6">
    <property type="entry name" value="TYPE II METHYLTRANSFERASE M.HINDII"/>
    <property type="match status" value="1"/>
</dbReference>
<dbReference type="Gene3D" id="3.90.220.10">
    <property type="entry name" value="Adenine-n6-DNA-methyltransferase Taqi, Chain A, domain 2"/>
    <property type="match status" value="1"/>
</dbReference>
<dbReference type="PANTHER" id="PTHR33841">
    <property type="entry name" value="DNA METHYLTRANSFERASE YEEA-RELATED"/>
    <property type="match status" value="1"/>
</dbReference>
<dbReference type="EMBL" id="LAZR01012379">
    <property type="protein sequence ID" value="KKM27145.1"/>
    <property type="molecule type" value="Genomic_DNA"/>
</dbReference>
<keyword evidence="5" id="KW-0680">Restriction system</keyword>
<evidence type="ECO:0000256" key="2">
    <source>
        <dbReference type="ARBA" id="ARBA00022603"/>
    </source>
</evidence>
<comment type="caution">
    <text evidence="10">The sequence shown here is derived from an EMBL/GenBank/DDBJ whole genome shotgun (WGS) entry which is preliminary data.</text>
</comment>
<gene>
    <name evidence="10" type="ORF">LCGC14_1577660</name>
</gene>
<dbReference type="CDD" id="cd02440">
    <property type="entry name" value="AdoMet_MTases"/>
    <property type="match status" value="1"/>
</dbReference>
<feature type="non-terminal residue" evidence="10">
    <location>
        <position position="588"/>
    </location>
</feature>
<dbReference type="InterPro" id="IPR002052">
    <property type="entry name" value="DNA_methylase_N6_adenine_CS"/>
</dbReference>
<name>A0A0F9LI10_9ZZZZ</name>
<keyword evidence="2" id="KW-0489">Methyltransferase</keyword>
<dbReference type="SUPFAM" id="SSF53335">
    <property type="entry name" value="S-adenosyl-L-methionine-dependent methyltransferases"/>
    <property type="match status" value="1"/>
</dbReference>
<evidence type="ECO:0000313" key="10">
    <source>
        <dbReference type="EMBL" id="KKM27145.1"/>
    </source>
</evidence>
<organism evidence="10">
    <name type="scientific">marine sediment metagenome</name>
    <dbReference type="NCBI Taxonomy" id="412755"/>
    <lineage>
        <taxon>unclassified sequences</taxon>
        <taxon>metagenomes</taxon>
        <taxon>ecological metagenomes</taxon>
    </lineage>
</organism>
<dbReference type="GO" id="GO:0009307">
    <property type="term" value="P:DNA restriction-modification system"/>
    <property type="evidence" value="ECO:0007669"/>
    <property type="project" value="UniProtKB-KW"/>
</dbReference>
<evidence type="ECO:0000259" key="8">
    <source>
        <dbReference type="Pfam" id="PF07669"/>
    </source>
</evidence>
<dbReference type="InterPro" id="IPR011639">
    <property type="entry name" value="MethylTrfase_TaqI-like_dom"/>
</dbReference>
<dbReference type="PRINTS" id="PR00507">
    <property type="entry name" value="N12N6MTFRASE"/>
</dbReference>
<protein>
    <recommendedName>
        <fullName evidence="1">site-specific DNA-methyltransferase (adenine-specific)</fullName>
        <ecNumber evidence="1">2.1.1.72</ecNumber>
    </recommendedName>
</protein>
<dbReference type="EC" id="2.1.1.72" evidence="1"/>
<dbReference type="Gene3D" id="3.40.50.150">
    <property type="entry name" value="Vaccinia Virus protein VP39"/>
    <property type="match status" value="1"/>
</dbReference>
<accession>A0A0F9LI10</accession>
<evidence type="ECO:0000256" key="6">
    <source>
        <dbReference type="ARBA" id="ARBA00023125"/>
    </source>
</evidence>
<keyword evidence="3" id="KW-0808">Transferase</keyword>
<evidence type="ECO:0000256" key="1">
    <source>
        <dbReference type="ARBA" id="ARBA00011900"/>
    </source>
</evidence>
<reference evidence="10" key="1">
    <citation type="journal article" date="2015" name="Nature">
        <title>Complex archaea that bridge the gap between prokaryotes and eukaryotes.</title>
        <authorList>
            <person name="Spang A."/>
            <person name="Saw J.H."/>
            <person name="Jorgensen S.L."/>
            <person name="Zaremba-Niedzwiedzka K."/>
            <person name="Martijn J."/>
            <person name="Lind A.E."/>
            <person name="van Eijk R."/>
            <person name="Schleper C."/>
            <person name="Guy L."/>
            <person name="Ettema T.J."/>
        </authorList>
    </citation>
    <scope>NUCLEOTIDE SEQUENCE</scope>
</reference>
<comment type="catalytic activity">
    <reaction evidence="7">
        <text>a 2'-deoxyadenosine in DNA + S-adenosyl-L-methionine = an N(6)-methyl-2'-deoxyadenosine in DNA + S-adenosyl-L-homocysteine + H(+)</text>
        <dbReference type="Rhea" id="RHEA:15197"/>
        <dbReference type="Rhea" id="RHEA-COMP:12418"/>
        <dbReference type="Rhea" id="RHEA-COMP:12419"/>
        <dbReference type="ChEBI" id="CHEBI:15378"/>
        <dbReference type="ChEBI" id="CHEBI:57856"/>
        <dbReference type="ChEBI" id="CHEBI:59789"/>
        <dbReference type="ChEBI" id="CHEBI:90615"/>
        <dbReference type="ChEBI" id="CHEBI:90616"/>
        <dbReference type="EC" id="2.1.1.72"/>
    </reaction>
</comment>
<evidence type="ECO:0000256" key="3">
    <source>
        <dbReference type="ARBA" id="ARBA00022679"/>
    </source>
</evidence>
<feature type="domain" description="Type II methyltransferase M.TaqI-like" evidence="8">
    <location>
        <begin position="91"/>
        <end position="202"/>
    </location>
</feature>
<sequence>MVLENKHSILDNSIGQIFTPSFIAEFMVKNLLTFIDKPKSQNLRILEPSVGEGIFLKYLSENGLENIIAYELDHQLKVNLLNSYPNVTFKFENFLGCDPDEKFDIIIGNPPYLGQNYNSRIFQEYVRKFDNCAKYFVGNMDLFYYFIHLGIDKLNPGGILSYLTTNYWITKSKKTGIKHLKPHILGECFLLQYIDLSELNLFEGAKGQHNCIFVLQKKTEEEKNGEKNKNIEIIQAIEKKKCNLIENLSNNKIITKLAQEENTLYFRNYTSALTNNCLRTNESWNLLFPTEVKKIIDKIENLCRVNEKVTWLNDWFIIRNGLILIKDSIFILKEGETLKIKKNDLYVKINREYVKLYNVEKKKLKRVYKSKSIRQFGYQKNEHCGYLIYFNKREFHPSVSGSRNQYFEEKYPNLTKYLLQFKDELEKILINAKENPDDIYFPRRGAVIRRNNKNHNESLVDLEPLYDSHQKVFFKFISKTNIFGYSDEQYYATSDTYFLWPKANEKMDYLFIMAYLNSKLVDFIFKAKNIKIKRSKTKLECDLPIPPKIAFKTRVKASTVELIREISFFLIRNSNGEENVHEEIFNNP</sequence>
<dbReference type="InterPro" id="IPR029063">
    <property type="entry name" value="SAM-dependent_MTases_sf"/>
</dbReference>
<feature type="domain" description="TaqI-like C-terminal specificity" evidence="9">
    <location>
        <begin position="459"/>
        <end position="538"/>
    </location>
</feature>
<proteinExistence type="predicted"/>
<evidence type="ECO:0000256" key="7">
    <source>
        <dbReference type="ARBA" id="ARBA00047942"/>
    </source>
</evidence>
<dbReference type="Pfam" id="PF07669">
    <property type="entry name" value="Eco57I"/>
    <property type="match status" value="1"/>
</dbReference>
<keyword evidence="4" id="KW-0949">S-adenosyl-L-methionine</keyword>
<dbReference type="InterPro" id="IPR023135">
    <property type="entry name" value="N6_DNA_MeTrfase_TaqI_C"/>
</dbReference>
<dbReference type="InterPro" id="IPR050953">
    <property type="entry name" value="N4_N6_ade-DNA_methylase"/>
</dbReference>
<dbReference type="PROSITE" id="PS00092">
    <property type="entry name" value="N6_MTASE"/>
    <property type="match status" value="1"/>
</dbReference>
<dbReference type="GO" id="GO:0003677">
    <property type="term" value="F:DNA binding"/>
    <property type="evidence" value="ECO:0007669"/>
    <property type="project" value="UniProtKB-KW"/>
</dbReference>
<dbReference type="Pfam" id="PF12950">
    <property type="entry name" value="TaqI_C"/>
    <property type="match status" value="1"/>
</dbReference>